<evidence type="ECO:0000256" key="1">
    <source>
        <dbReference type="SAM" id="SignalP"/>
    </source>
</evidence>
<keyword evidence="3" id="KW-1185">Reference proteome</keyword>
<dbReference type="Proteomes" id="UP001157910">
    <property type="component" value="Unassembled WGS sequence"/>
</dbReference>
<reference evidence="2 3" key="1">
    <citation type="submission" date="2017-05" db="EMBL/GenBank/DDBJ databases">
        <authorList>
            <person name="Varghese N."/>
            <person name="Submissions S."/>
        </authorList>
    </citation>
    <scope>NUCLEOTIDE SEQUENCE [LARGE SCALE GENOMIC DNA]</scope>
    <source>
        <strain evidence="2 3">SM16</strain>
    </source>
</reference>
<protein>
    <recommendedName>
        <fullName evidence="4">Flagellar protein FliL</fullName>
    </recommendedName>
</protein>
<evidence type="ECO:0000313" key="3">
    <source>
        <dbReference type="Proteomes" id="UP001157910"/>
    </source>
</evidence>
<keyword evidence="1" id="KW-0732">Signal</keyword>
<comment type="caution">
    <text evidence="2">The sequence shown here is derived from an EMBL/GenBank/DDBJ whole genome shotgun (WGS) entry which is preliminary data.</text>
</comment>
<dbReference type="EMBL" id="FXUI01000009">
    <property type="protein sequence ID" value="SMP76159.1"/>
    <property type="molecule type" value="Genomic_DNA"/>
</dbReference>
<gene>
    <name evidence="2" type="ORF">SAMN06296065_10962</name>
</gene>
<dbReference type="RefSeq" id="WP_379511685.1">
    <property type="nucleotide sequence ID" value="NZ_JBHSVT010000002.1"/>
</dbReference>
<organism evidence="2 3">
    <name type="scientific">Novosphingobium panipatense</name>
    <dbReference type="NCBI Taxonomy" id="428991"/>
    <lineage>
        <taxon>Bacteria</taxon>
        <taxon>Pseudomonadati</taxon>
        <taxon>Pseudomonadota</taxon>
        <taxon>Alphaproteobacteria</taxon>
        <taxon>Sphingomonadales</taxon>
        <taxon>Sphingomonadaceae</taxon>
        <taxon>Novosphingobium</taxon>
    </lineage>
</organism>
<name>A0ABY1QND4_9SPHN</name>
<proteinExistence type="predicted"/>
<evidence type="ECO:0000313" key="2">
    <source>
        <dbReference type="EMBL" id="SMP76159.1"/>
    </source>
</evidence>
<evidence type="ECO:0008006" key="4">
    <source>
        <dbReference type="Google" id="ProtNLM"/>
    </source>
</evidence>
<accession>A0ABY1QND4</accession>
<feature type="chain" id="PRO_5046328154" description="Flagellar protein FliL" evidence="1">
    <location>
        <begin position="25"/>
        <end position="141"/>
    </location>
</feature>
<feature type="signal peptide" evidence="1">
    <location>
        <begin position="1"/>
        <end position="24"/>
    </location>
</feature>
<sequence length="141" mass="15052">MLSLRPCRAFFSALMLLWTAPALAANTEPRQAEELPPPDPIFVSLEPIAAPIVDGGRVDGVLHLSIVIKAKSADDAAALGKNIPKLRAAALSAAIEFARLWTSRFTPVNVGRLAAMLKTSVKRADNAVDTVLIVKVSAREQ</sequence>